<accession>A0ACB9K7Y1</accession>
<dbReference type="Proteomes" id="UP001056120">
    <property type="component" value="Linkage Group LG01"/>
</dbReference>
<reference evidence="1 2" key="2">
    <citation type="journal article" date="2022" name="Mol. Ecol. Resour.">
        <title>The genomes of chicory, endive, great burdock and yacon provide insights into Asteraceae paleo-polyploidization history and plant inulin production.</title>
        <authorList>
            <person name="Fan W."/>
            <person name="Wang S."/>
            <person name="Wang H."/>
            <person name="Wang A."/>
            <person name="Jiang F."/>
            <person name="Liu H."/>
            <person name="Zhao H."/>
            <person name="Xu D."/>
            <person name="Zhang Y."/>
        </authorList>
    </citation>
    <scope>NUCLEOTIDE SEQUENCE [LARGE SCALE GENOMIC DNA]</scope>
    <source>
        <strain evidence="2">cv. Yunnan</strain>
        <tissue evidence="1">Leaves</tissue>
    </source>
</reference>
<gene>
    <name evidence="1" type="ORF">L1987_02482</name>
</gene>
<comment type="caution">
    <text evidence="1">The sequence shown here is derived from an EMBL/GenBank/DDBJ whole genome shotgun (WGS) entry which is preliminary data.</text>
</comment>
<keyword evidence="2" id="KW-1185">Reference proteome</keyword>
<name>A0ACB9K7Y1_9ASTR</name>
<proteinExistence type="predicted"/>
<sequence length="165" mass="18276">MRIATLWFLLLLRRCYSSPISLPDHAYTSHPSIARNLLQAKKPCTVNFEYMNYTVITSRCKGPKYPADLCCQAFKEFACPYSDELNDLSNDCSDVMFSYINLYGSYPPGIFSSLCHDDDVGLGCDSVPPGPAKGGVADHSSEGRVICNRLLQVIVNAGLLVLLLW</sequence>
<reference evidence="2" key="1">
    <citation type="journal article" date="2022" name="Mol. Ecol. Resour.">
        <title>The genomes of chicory, endive, great burdock and yacon provide insights into Asteraceae palaeo-polyploidization history and plant inulin production.</title>
        <authorList>
            <person name="Fan W."/>
            <person name="Wang S."/>
            <person name="Wang H."/>
            <person name="Wang A."/>
            <person name="Jiang F."/>
            <person name="Liu H."/>
            <person name="Zhao H."/>
            <person name="Xu D."/>
            <person name="Zhang Y."/>
        </authorList>
    </citation>
    <scope>NUCLEOTIDE SEQUENCE [LARGE SCALE GENOMIC DNA]</scope>
    <source>
        <strain evidence="2">cv. Yunnan</strain>
    </source>
</reference>
<protein>
    <submittedName>
        <fullName evidence="1">Uncharacterized protein</fullName>
    </submittedName>
</protein>
<organism evidence="1 2">
    <name type="scientific">Smallanthus sonchifolius</name>
    <dbReference type="NCBI Taxonomy" id="185202"/>
    <lineage>
        <taxon>Eukaryota</taxon>
        <taxon>Viridiplantae</taxon>
        <taxon>Streptophyta</taxon>
        <taxon>Embryophyta</taxon>
        <taxon>Tracheophyta</taxon>
        <taxon>Spermatophyta</taxon>
        <taxon>Magnoliopsida</taxon>
        <taxon>eudicotyledons</taxon>
        <taxon>Gunneridae</taxon>
        <taxon>Pentapetalae</taxon>
        <taxon>asterids</taxon>
        <taxon>campanulids</taxon>
        <taxon>Asterales</taxon>
        <taxon>Asteraceae</taxon>
        <taxon>Asteroideae</taxon>
        <taxon>Heliantheae alliance</taxon>
        <taxon>Millerieae</taxon>
        <taxon>Smallanthus</taxon>
    </lineage>
</organism>
<evidence type="ECO:0000313" key="1">
    <source>
        <dbReference type="EMBL" id="KAI3828381.1"/>
    </source>
</evidence>
<dbReference type="EMBL" id="CM042018">
    <property type="protein sequence ID" value="KAI3828381.1"/>
    <property type="molecule type" value="Genomic_DNA"/>
</dbReference>
<evidence type="ECO:0000313" key="2">
    <source>
        <dbReference type="Proteomes" id="UP001056120"/>
    </source>
</evidence>